<dbReference type="InterPro" id="IPR020103">
    <property type="entry name" value="PsdUridine_synth_cat_dom_sf"/>
</dbReference>
<dbReference type="EMBL" id="UOGH01000210">
    <property type="protein sequence ID" value="VAX31606.1"/>
    <property type="molecule type" value="Genomic_DNA"/>
</dbReference>
<evidence type="ECO:0000256" key="3">
    <source>
        <dbReference type="ARBA" id="ARBA00023235"/>
    </source>
</evidence>
<dbReference type="GO" id="GO:0160147">
    <property type="term" value="F:tRNA pseudouridine(38-40) synthase activity"/>
    <property type="evidence" value="ECO:0007669"/>
    <property type="project" value="UniProtKB-EC"/>
</dbReference>
<dbReference type="InterPro" id="IPR001406">
    <property type="entry name" value="PsdUridine_synth_TruA"/>
</dbReference>
<keyword evidence="3 5" id="KW-0413">Isomerase</keyword>
<dbReference type="PANTHER" id="PTHR11142">
    <property type="entry name" value="PSEUDOURIDYLATE SYNTHASE"/>
    <property type="match status" value="1"/>
</dbReference>
<feature type="non-terminal residue" evidence="5">
    <location>
        <position position="1"/>
    </location>
</feature>
<dbReference type="EC" id="5.4.99.12" evidence="5"/>
<dbReference type="Gene3D" id="3.30.70.580">
    <property type="entry name" value="Pseudouridine synthase I, catalytic domain, N-terminal subdomain"/>
    <property type="match status" value="1"/>
</dbReference>
<dbReference type="InterPro" id="IPR020095">
    <property type="entry name" value="PsdUridine_synth_TruA_C"/>
</dbReference>
<evidence type="ECO:0000256" key="2">
    <source>
        <dbReference type="ARBA" id="ARBA00022694"/>
    </source>
</evidence>
<dbReference type="InterPro" id="IPR020097">
    <property type="entry name" value="PsdUridine_synth_TruA_a/b_dom"/>
</dbReference>
<dbReference type="PIRSF" id="PIRSF001430">
    <property type="entry name" value="tRNA_psdUrid_synth"/>
    <property type="match status" value="1"/>
</dbReference>
<sequence length="251" mass="28134">KLILQYDGTNYSGWQVQPDRVTIQGVIETGLRKMTGEETMVLSAGRTDAGVHALQQVASFDTASPYPPGVFQKALNGMLPQDIRIISSDYAGDDFHPRYSAKAKSYFYLIDCSEVRNPFTGRYSYYCKYRLDSKKMIEAAACLMGRHDFSSFRASGCGARSPVREIYDIRVEQINTIEFLTVGFSGSFIRISVNGNAFLRHMVRNIAGTMIEVGRNRISPEGLRTILKARDRRLAGPAAPARGLFLERVFY</sequence>
<evidence type="ECO:0000256" key="1">
    <source>
        <dbReference type="ARBA" id="ARBA00009375"/>
    </source>
</evidence>
<gene>
    <name evidence="5" type="ORF">MNBD_NITROSPIRAE02-1518</name>
</gene>
<dbReference type="Gene3D" id="3.30.70.660">
    <property type="entry name" value="Pseudouridine synthase I, catalytic domain, C-terminal subdomain"/>
    <property type="match status" value="1"/>
</dbReference>
<dbReference type="SUPFAM" id="SSF55120">
    <property type="entry name" value="Pseudouridine synthase"/>
    <property type="match status" value="1"/>
</dbReference>
<dbReference type="CDD" id="cd02570">
    <property type="entry name" value="PseudoU_synth_EcTruA"/>
    <property type="match status" value="1"/>
</dbReference>
<feature type="domain" description="Pseudouridine synthase I TruA alpha/beta" evidence="4">
    <location>
        <begin position="5"/>
        <end position="100"/>
    </location>
</feature>
<accession>A0A3B1CM42</accession>
<protein>
    <submittedName>
        <fullName evidence="5">tRNA pseudouridine(38-40) synthase</fullName>
        <ecNumber evidence="5">5.4.99.12</ecNumber>
    </submittedName>
</protein>
<comment type="similarity">
    <text evidence="1">Belongs to the tRNA pseudouridine synthase TruA family.</text>
</comment>
<dbReference type="AlphaFoldDB" id="A0A3B1CM42"/>
<dbReference type="GO" id="GO:0031119">
    <property type="term" value="P:tRNA pseudouridine synthesis"/>
    <property type="evidence" value="ECO:0007669"/>
    <property type="project" value="TreeGrafter"/>
</dbReference>
<organism evidence="5">
    <name type="scientific">hydrothermal vent metagenome</name>
    <dbReference type="NCBI Taxonomy" id="652676"/>
    <lineage>
        <taxon>unclassified sequences</taxon>
        <taxon>metagenomes</taxon>
        <taxon>ecological metagenomes</taxon>
    </lineage>
</organism>
<dbReference type="Pfam" id="PF01416">
    <property type="entry name" value="PseudoU_synth_1"/>
    <property type="match status" value="2"/>
</dbReference>
<evidence type="ECO:0000259" key="4">
    <source>
        <dbReference type="Pfam" id="PF01416"/>
    </source>
</evidence>
<feature type="domain" description="Pseudouridine synthase I TruA alpha/beta" evidence="4">
    <location>
        <begin position="139"/>
        <end position="251"/>
    </location>
</feature>
<dbReference type="GO" id="GO:0003723">
    <property type="term" value="F:RNA binding"/>
    <property type="evidence" value="ECO:0007669"/>
    <property type="project" value="InterPro"/>
</dbReference>
<dbReference type="PANTHER" id="PTHR11142:SF0">
    <property type="entry name" value="TRNA PSEUDOURIDINE SYNTHASE-LIKE 1"/>
    <property type="match status" value="1"/>
</dbReference>
<keyword evidence="2" id="KW-0819">tRNA processing</keyword>
<dbReference type="NCBIfam" id="TIGR00071">
    <property type="entry name" value="hisT_truA"/>
    <property type="match status" value="1"/>
</dbReference>
<proteinExistence type="inferred from homology"/>
<reference evidence="5" key="1">
    <citation type="submission" date="2018-06" db="EMBL/GenBank/DDBJ databases">
        <authorList>
            <person name="Zhirakovskaya E."/>
        </authorList>
    </citation>
    <scope>NUCLEOTIDE SEQUENCE</scope>
</reference>
<dbReference type="FunFam" id="3.30.70.580:FF:000001">
    <property type="entry name" value="tRNA pseudouridine synthase A"/>
    <property type="match status" value="1"/>
</dbReference>
<name>A0A3B1CM42_9ZZZZ</name>
<evidence type="ECO:0000313" key="5">
    <source>
        <dbReference type="EMBL" id="VAX31606.1"/>
    </source>
</evidence>
<dbReference type="InterPro" id="IPR020094">
    <property type="entry name" value="TruA/RsuA/RluB/E/F_N"/>
</dbReference>
<dbReference type="HAMAP" id="MF_00171">
    <property type="entry name" value="TruA"/>
    <property type="match status" value="1"/>
</dbReference>